<evidence type="ECO:0000256" key="1">
    <source>
        <dbReference type="SAM" id="SignalP"/>
    </source>
</evidence>
<dbReference type="Pfam" id="PF13320">
    <property type="entry name" value="GH123_cat"/>
    <property type="match status" value="1"/>
</dbReference>
<sequence length="826" mass="91775">MKKQLLCIFASMVACVTFLGACSQSSDEGAEPEVWSTYNTRKVLRQTDKNDTYEKLPAKISASMMQGEYEGAQLLITSDHTAEYTLKKGVLKDAAGNEFPAGNIAVYHQKYIQVTKNNSGNKDYESGSYIPDMLLPMETAEEYGENVIEAGCNQGVTVEFDSTGVAAGTYTGTFTLEIDGKKTEVPVSVEVWDFGYEGRRTFQSSFLIYREQLMAGEYDTSDEKVQTYVDFLLKYKINSYVIKDAGSWTIEEFVEEAERLYDNDNYNSIVIPYDFPRTYLAYEGTKLTSAAQTVVDYILALAEISTEEKRYLDLAYFYPSSYDEADFNGIAADAERFLKKGGEYDKTLQAAADAIDTDERFSSMTPEFRESLKESILRIPAVFTNVTYMSDWVEDFSAAFCPYFSVYDDEATLQRYQDAAAENAYGDMWAYTCMGPTYPYGTFHIDDSTLGMRVSGWMEKAMGITGYLYYAVNMNTQFRLTEEVYTDVYNNPLRYEDVPGDGYLLYPGKYYGSEEPFATVRLVSYRDSMDDYDMLCVYENLLNEYAEKYGVAIDFNDYVGDLYADLFNGAVYYQQDGLLDAARKELAARILALKESGILLKPDSEAEDGKYRSTVYAPADAVVSVAGTAVAGEAAGSGKAFTFSCDAAQTVTVQVAGKSYTFSANGISSLMNTADVTVSEGSMVVVTGNTAAVTLKAQYRDNGETIGSKTKMFQPYVSFRVSGLGSASCVKFSYENTGEMEIEMSIVFVEADGTKTTVKTNYCGVGGSREVRIDLSEQLAEKLKINLAEVTEIRLAFENVLYSPNGTASLMPDRALVCGNMRVESR</sequence>
<evidence type="ECO:0000259" key="2">
    <source>
        <dbReference type="Pfam" id="PF13320"/>
    </source>
</evidence>
<comment type="caution">
    <text evidence="3">The sequence shown here is derived from an EMBL/GenBank/DDBJ whole genome shotgun (WGS) entry which is preliminary data.</text>
</comment>
<keyword evidence="1" id="KW-0732">Signal</keyword>
<protein>
    <submittedName>
        <fullName evidence="3">DUF4091 domain-containing protein</fullName>
    </submittedName>
</protein>
<organism evidence="3 4">
    <name type="scientific">Candidatus Scatosoma pullistercoris</name>
    <dbReference type="NCBI Taxonomy" id="2840934"/>
    <lineage>
        <taxon>Bacteria</taxon>
        <taxon>Bacillati</taxon>
        <taxon>Bacillota</taxon>
        <taxon>Clostridia</taxon>
        <taxon>Candidatus Scatosoma</taxon>
    </lineage>
</organism>
<dbReference type="Proteomes" id="UP000824081">
    <property type="component" value="Unassembled WGS sequence"/>
</dbReference>
<feature type="chain" id="PRO_5038723288" evidence="1">
    <location>
        <begin position="22"/>
        <end position="826"/>
    </location>
</feature>
<dbReference type="InterPro" id="IPR025150">
    <property type="entry name" value="GH123_cat"/>
</dbReference>
<accession>A0A9D1SH14</accession>
<dbReference type="AlphaFoldDB" id="A0A9D1SH14"/>
<proteinExistence type="predicted"/>
<evidence type="ECO:0000313" key="4">
    <source>
        <dbReference type="Proteomes" id="UP000824081"/>
    </source>
</evidence>
<dbReference type="PROSITE" id="PS51257">
    <property type="entry name" value="PROKAR_LIPOPROTEIN"/>
    <property type="match status" value="1"/>
</dbReference>
<name>A0A9D1SH14_9FIRM</name>
<feature type="signal peptide" evidence="1">
    <location>
        <begin position="1"/>
        <end position="21"/>
    </location>
</feature>
<gene>
    <name evidence="3" type="ORF">IAC57_04445</name>
</gene>
<reference evidence="3" key="1">
    <citation type="submission" date="2020-10" db="EMBL/GenBank/DDBJ databases">
        <authorList>
            <person name="Gilroy R."/>
        </authorList>
    </citation>
    <scope>NUCLEOTIDE SEQUENCE</scope>
    <source>
        <strain evidence="3">11687</strain>
    </source>
</reference>
<evidence type="ECO:0000313" key="3">
    <source>
        <dbReference type="EMBL" id="HIU59333.1"/>
    </source>
</evidence>
<reference evidence="3" key="2">
    <citation type="journal article" date="2021" name="PeerJ">
        <title>Extensive microbial diversity within the chicken gut microbiome revealed by metagenomics and culture.</title>
        <authorList>
            <person name="Gilroy R."/>
            <person name="Ravi A."/>
            <person name="Getino M."/>
            <person name="Pursley I."/>
            <person name="Horton D.L."/>
            <person name="Alikhan N.F."/>
            <person name="Baker D."/>
            <person name="Gharbi K."/>
            <person name="Hall N."/>
            <person name="Watson M."/>
            <person name="Adriaenssens E.M."/>
            <person name="Foster-Nyarko E."/>
            <person name="Jarju S."/>
            <person name="Secka A."/>
            <person name="Antonio M."/>
            <person name="Oren A."/>
            <person name="Chaudhuri R.R."/>
            <person name="La Ragione R."/>
            <person name="Hildebrand F."/>
            <person name="Pallen M.J."/>
        </authorList>
    </citation>
    <scope>NUCLEOTIDE SEQUENCE</scope>
    <source>
        <strain evidence="3">11687</strain>
    </source>
</reference>
<feature type="domain" description="Glycoside hydrolase 123 catalytic" evidence="2">
    <location>
        <begin position="404"/>
        <end position="535"/>
    </location>
</feature>
<dbReference type="EMBL" id="DVMZ01000117">
    <property type="protein sequence ID" value="HIU59333.1"/>
    <property type="molecule type" value="Genomic_DNA"/>
</dbReference>